<sequence>MIKATIFDLNGIFIQSPNLSDRFKESFGVETKDFLLALKEIMAKVRKPDVEDAFNYWKPYLQKWNINLTKENFFNFWFSAEKEVPELTELARQIKKDWG</sequence>
<evidence type="ECO:0000313" key="1">
    <source>
        <dbReference type="EMBL" id="KKR13950.1"/>
    </source>
</evidence>
<organism evidence="1 2">
    <name type="scientific">Candidatus Falkowbacteria bacterium GW2011_GWA2_39_24</name>
    <dbReference type="NCBI Taxonomy" id="1618634"/>
    <lineage>
        <taxon>Bacteria</taxon>
        <taxon>Candidatus Falkowiibacteriota</taxon>
    </lineage>
</organism>
<reference evidence="1 2" key="1">
    <citation type="journal article" date="2015" name="Nature">
        <title>rRNA introns, odd ribosomes, and small enigmatic genomes across a large radiation of phyla.</title>
        <authorList>
            <person name="Brown C.T."/>
            <person name="Hug L.A."/>
            <person name="Thomas B.C."/>
            <person name="Sharon I."/>
            <person name="Castelle C.J."/>
            <person name="Singh A."/>
            <person name="Wilkins M.J."/>
            <person name="Williams K.H."/>
            <person name="Banfield J.F."/>
        </authorList>
    </citation>
    <scope>NUCLEOTIDE SEQUENCE [LARGE SCALE GENOMIC DNA]</scope>
</reference>
<evidence type="ECO:0000313" key="2">
    <source>
        <dbReference type="Proteomes" id="UP000034048"/>
    </source>
</evidence>
<dbReference type="AlphaFoldDB" id="A0A0G0QUD7"/>
<accession>A0A0G0QUD7</accession>
<protein>
    <submittedName>
        <fullName evidence="1">Uncharacterized protein</fullName>
    </submittedName>
</protein>
<comment type="caution">
    <text evidence="1">The sequence shown here is derived from an EMBL/GenBank/DDBJ whole genome shotgun (WGS) entry which is preliminary data.</text>
</comment>
<dbReference type="Proteomes" id="UP000034048">
    <property type="component" value="Unassembled WGS sequence"/>
</dbReference>
<gene>
    <name evidence="1" type="ORF">UT42_C0035G0004</name>
</gene>
<proteinExistence type="predicted"/>
<name>A0A0G0QUD7_9BACT</name>
<dbReference type="EMBL" id="LBWS01000035">
    <property type="protein sequence ID" value="KKR13950.1"/>
    <property type="molecule type" value="Genomic_DNA"/>
</dbReference>